<name>A0A1X6P9E4_PORUM</name>
<feature type="compositionally biased region" description="Low complexity" evidence="1">
    <location>
        <begin position="262"/>
        <end position="288"/>
    </location>
</feature>
<feature type="compositionally biased region" description="Pro residues" evidence="1">
    <location>
        <begin position="1028"/>
        <end position="1054"/>
    </location>
</feature>
<feature type="region of interest" description="Disordered" evidence="1">
    <location>
        <begin position="517"/>
        <end position="544"/>
    </location>
</feature>
<feature type="compositionally biased region" description="Low complexity" evidence="1">
    <location>
        <begin position="56"/>
        <end position="75"/>
    </location>
</feature>
<evidence type="ECO:0000256" key="1">
    <source>
        <dbReference type="SAM" id="MobiDB-lite"/>
    </source>
</evidence>
<feature type="compositionally biased region" description="Low complexity" evidence="1">
    <location>
        <begin position="104"/>
        <end position="120"/>
    </location>
</feature>
<feature type="region of interest" description="Disordered" evidence="1">
    <location>
        <begin position="586"/>
        <end position="720"/>
    </location>
</feature>
<gene>
    <name evidence="2" type="ORF">BU14_0150s0002</name>
</gene>
<sequence length="1239" mass="132464">MVACGRRRRPRRARPPPPPRARRAAAVRRPAASGRAYVVTGRRGGRPAAPPRAAPPRRAAGARRSPAAAPTGYGRAPPPPPPPPHAAAATPPADRRPRGRRAGADPPGRPSGAAAAAAASPPRPPVRRAAAAAPAGRRGDTFSPATRPPGRAASAAAPRPRTGRCAPHSSRRRHPPSPPPPADVRRAADGQTWASPPPPPHPPPRVRARRGRKQERNARPSTQRWRWPPKTQTGAAPARHRAAPRRERRDRSRDWGGRDRPAVAVAVARGGADPPGTRASWRSPSVAPPAAAAREAAVGQWGCVRPRRARCQRRWRRRPAAAGRADRKRWWSRRSRAATRGRRQQEDAIEQFMQGPARGGHDALSRRSALKRGAEVPAHPGHRMVSTSKRTTRWEIIQSSRWLVANGHTRHAGDAHNAIGLVRVARQCRLQGPAQSRPIRIVERVVKWKAAEHRVELRHHRVHMRPRPQGLLILHGHALKASGGAGVDERRGGRQRGDARPQDGRLLAWEGRHVRVHKDGSKRRPVAARPRGQHDTAARRGGAHRLGQARLPVGEGDHPKHRQHHVVRARRHVKGGAVHDHCLGRRVGREGGRRGGDHPRRKVNGEHLGGACGGGGNRSHPRAGGHVQDARCRPDGARRRERGGHKLGRDGLAPAAVDGGGGGRGGGVVAVGGGHRSGGGEAIVAGPMGKSRRVGGGERGGRRGGRGGRRGASGVTSRAWRGGKGVCTATKAWERGCPVATVLAVMCFRSGAEPLHKKARRARIVPTVRLRRVGKQQHASRATTVTRASLNHVRRAWLHAPYDAPMGTPVELLGVAGRTLADVTRRDVPPSHADVLSHKRGRRELISQWKANEPRMMIHMLCPRHAGSRWACRHRVATRITASTRRARSPGTRRRARRAVGPARPPNDADEPPWRAPAAVRFFPKRLVRGQRPHPPGRREARSPSPDGRCGAGRLPRTRRPVGRVSPRGPRRYVSGAAGQTALMALVAGPRGGRPEIDRSQGLAARRPPPAWRVAHRRAGGAACGHSPPTPPPVMTRPPSPPPAATAAPVPAPTVAPRPETLSASAFMAKYCDDTPIRANVTVTAGVANMTLPCDINIAAMGVTLKLGRNARLTTAAAFSLSAADNRATDAALIMAAGSSIQASKLILHSRVFSVAIRGATLTATTDSLFVGSRGPLVIGSGSTLTATDYSVRIDGGNVVVKAGVTISARRRVKITGDRTCSVAPTAMVTGSPLLLCSF</sequence>
<organism evidence="2 3">
    <name type="scientific">Porphyra umbilicalis</name>
    <name type="common">Purple laver</name>
    <name type="synonym">Red alga</name>
    <dbReference type="NCBI Taxonomy" id="2786"/>
    <lineage>
        <taxon>Eukaryota</taxon>
        <taxon>Rhodophyta</taxon>
        <taxon>Bangiophyceae</taxon>
        <taxon>Bangiales</taxon>
        <taxon>Bangiaceae</taxon>
        <taxon>Porphyra</taxon>
    </lineage>
</organism>
<feature type="region of interest" description="Disordered" evidence="1">
    <location>
        <begin position="990"/>
        <end position="1009"/>
    </location>
</feature>
<feature type="compositionally biased region" description="Basic residues" evidence="1">
    <location>
        <begin position="923"/>
        <end position="936"/>
    </location>
</feature>
<feature type="region of interest" description="Disordered" evidence="1">
    <location>
        <begin position="881"/>
        <end position="974"/>
    </location>
</feature>
<feature type="region of interest" description="Disordered" evidence="1">
    <location>
        <begin position="1020"/>
        <end position="1054"/>
    </location>
</feature>
<dbReference type="EMBL" id="KV918839">
    <property type="protein sequence ID" value="OSX77390.1"/>
    <property type="molecule type" value="Genomic_DNA"/>
</dbReference>
<dbReference type="Proteomes" id="UP000218209">
    <property type="component" value="Unassembled WGS sequence"/>
</dbReference>
<feature type="compositionally biased region" description="Low complexity" evidence="1">
    <location>
        <begin position="143"/>
        <end position="168"/>
    </location>
</feature>
<accession>A0A1X6P9E4</accession>
<feature type="compositionally biased region" description="Basic residues" evidence="1">
    <location>
        <begin position="204"/>
        <end position="213"/>
    </location>
</feature>
<keyword evidence="3" id="KW-1185">Reference proteome</keyword>
<protein>
    <submittedName>
        <fullName evidence="2">Uncharacterized protein</fullName>
    </submittedName>
</protein>
<feature type="compositionally biased region" description="Low complexity" evidence="1">
    <location>
        <begin position="127"/>
        <end position="136"/>
    </location>
</feature>
<feature type="compositionally biased region" description="Gly residues" evidence="1">
    <location>
        <begin position="607"/>
        <end position="617"/>
    </location>
</feature>
<feature type="compositionally biased region" description="Basic residues" evidence="1">
    <location>
        <begin position="885"/>
        <end position="898"/>
    </location>
</feature>
<proteinExistence type="predicted"/>
<feature type="region of interest" description="Disordered" evidence="1">
    <location>
        <begin position="1"/>
        <end position="288"/>
    </location>
</feature>
<feature type="compositionally biased region" description="Basic residues" evidence="1">
    <location>
        <begin position="1"/>
        <end position="26"/>
    </location>
</feature>
<evidence type="ECO:0000313" key="3">
    <source>
        <dbReference type="Proteomes" id="UP000218209"/>
    </source>
</evidence>
<feature type="compositionally biased region" description="Pro residues" evidence="1">
    <location>
        <begin position="76"/>
        <end position="85"/>
    </location>
</feature>
<feature type="compositionally biased region" description="Gly residues" evidence="1">
    <location>
        <begin position="658"/>
        <end position="681"/>
    </location>
</feature>
<evidence type="ECO:0000313" key="2">
    <source>
        <dbReference type="EMBL" id="OSX77390.1"/>
    </source>
</evidence>
<feature type="compositionally biased region" description="Basic and acidic residues" evidence="1">
    <location>
        <begin position="586"/>
        <end position="598"/>
    </location>
</feature>
<dbReference type="AlphaFoldDB" id="A0A1X6P9E4"/>
<reference evidence="2 3" key="1">
    <citation type="submission" date="2017-03" db="EMBL/GenBank/DDBJ databases">
        <title>WGS assembly of Porphyra umbilicalis.</title>
        <authorList>
            <person name="Brawley S.H."/>
            <person name="Blouin N.A."/>
            <person name="Ficko-Blean E."/>
            <person name="Wheeler G.L."/>
            <person name="Lohr M."/>
            <person name="Goodson H.V."/>
            <person name="Jenkins J.W."/>
            <person name="Blaby-Haas C.E."/>
            <person name="Helliwell K.E."/>
            <person name="Chan C."/>
            <person name="Marriage T."/>
            <person name="Bhattacharya D."/>
            <person name="Klein A.S."/>
            <person name="Badis Y."/>
            <person name="Brodie J."/>
            <person name="Cao Y."/>
            <person name="Collen J."/>
            <person name="Dittami S.M."/>
            <person name="Gachon C.M."/>
            <person name="Green B.R."/>
            <person name="Karpowicz S."/>
            <person name="Kim J.W."/>
            <person name="Kudahl U."/>
            <person name="Lin S."/>
            <person name="Michel G."/>
            <person name="Mittag M."/>
            <person name="Olson B.J."/>
            <person name="Pangilinan J."/>
            <person name="Peng Y."/>
            <person name="Qiu H."/>
            <person name="Shu S."/>
            <person name="Singer J.T."/>
            <person name="Smith A.G."/>
            <person name="Sprecher B.N."/>
            <person name="Wagner V."/>
            <person name="Wang W."/>
            <person name="Wang Z.-Y."/>
            <person name="Yan J."/>
            <person name="Yarish C."/>
            <person name="Zoeuner-Riek S."/>
            <person name="Zhuang Y."/>
            <person name="Zou Y."/>
            <person name="Lindquist E.A."/>
            <person name="Grimwood J."/>
            <person name="Barry K."/>
            <person name="Rokhsar D.S."/>
            <person name="Schmutz J."/>
            <person name="Stiller J.W."/>
            <person name="Grossman A.R."/>
            <person name="Prochnik S.E."/>
        </authorList>
    </citation>
    <scope>NUCLEOTIDE SEQUENCE [LARGE SCALE GENOMIC DNA]</scope>
    <source>
        <strain evidence="2">4086291</strain>
    </source>
</reference>
<feature type="compositionally biased region" description="Basic and acidic residues" evidence="1">
    <location>
        <begin position="244"/>
        <end position="261"/>
    </location>
</feature>
<feature type="compositionally biased region" description="Basic and acidic residues" evidence="1">
    <location>
        <begin position="628"/>
        <end position="638"/>
    </location>
</feature>